<keyword evidence="3" id="KW-0106">Calcium</keyword>
<dbReference type="InterPro" id="IPR051433">
    <property type="entry name" value="CIBP"/>
</dbReference>
<dbReference type="SUPFAM" id="SSF47473">
    <property type="entry name" value="EF-hand"/>
    <property type="match status" value="1"/>
</dbReference>
<dbReference type="CDD" id="cd00051">
    <property type="entry name" value="EFh"/>
    <property type="match status" value="1"/>
</dbReference>
<keyword evidence="7" id="KW-1185">Reference proteome</keyword>
<feature type="domain" description="EF-hand" evidence="5">
    <location>
        <begin position="142"/>
        <end position="177"/>
    </location>
</feature>
<feature type="domain" description="EF-hand" evidence="5">
    <location>
        <begin position="98"/>
        <end position="133"/>
    </location>
</feature>
<dbReference type="Pfam" id="PF13499">
    <property type="entry name" value="EF-hand_7"/>
    <property type="match status" value="1"/>
</dbReference>
<evidence type="ECO:0000256" key="3">
    <source>
        <dbReference type="ARBA" id="ARBA00022837"/>
    </source>
</evidence>
<proteinExistence type="predicted"/>
<keyword evidence="4" id="KW-0460">Magnesium</keyword>
<evidence type="ECO:0000256" key="2">
    <source>
        <dbReference type="ARBA" id="ARBA00022737"/>
    </source>
</evidence>
<comment type="caution">
    <text evidence="6">The sequence shown here is derived from an EMBL/GenBank/DDBJ whole genome shotgun (WGS) entry which is preliminary data.</text>
</comment>
<evidence type="ECO:0000313" key="7">
    <source>
        <dbReference type="Proteomes" id="UP001642483"/>
    </source>
</evidence>
<dbReference type="PANTHER" id="PTHR45791:SF1">
    <property type="entry name" value="CALCIUM AND INTEGRIN BINDING FAMILY MEMBER 1"/>
    <property type="match status" value="1"/>
</dbReference>
<dbReference type="PROSITE" id="PS50222">
    <property type="entry name" value="EF_HAND_2"/>
    <property type="match status" value="2"/>
</dbReference>
<keyword evidence="1" id="KW-0479">Metal-binding</keyword>
<dbReference type="Proteomes" id="UP001642483">
    <property type="component" value="Unassembled WGS sequence"/>
</dbReference>
<gene>
    <name evidence="6" type="ORF">CVLEPA_LOCUS23036</name>
</gene>
<dbReference type="SMART" id="SM00054">
    <property type="entry name" value="EFh"/>
    <property type="match status" value="2"/>
</dbReference>
<keyword evidence="2" id="KW-0677">Repeat</keyword>
<dbReference type="InterPro" id="IPR018247">
    <property type="entry name" value="EF_Hand_1_Ca_BS"/>
</dbReference>
<protein>
    <recommendedName>
        <fullName evidence="5">EF-hand domain-containing protein</fullName>
    </recommendedName>
</protein>
<evidence type="ECO:0000256" key="1">
    <source>
        <dbReference type="ARBA" id="ARBA00022723"/>
    </source>
</evidence>
<dbReference type="InterPro" id="IPR002048">
    <property type="entry name" value="EF_hand_dom"/>
</dbReference>
<evidence type="ECO:0000256" key="4">
    <source>
        <dbReference type="ARBA" id="ARBA00022842"/>
    </source>
</evidence>
<evidence type="ECO:0000313" key="6">
    <source>
        <dbReference type="EMBL" id="CAK8690413.1"/>
    </source>
</evidence>
<name>A0ABP0GF57_CLALP</name>
<dbReference type="Gene3D" id="1.10.238.10">
    <property type="entry name" value="EF-hand"/>
    <property type="match status" value="2"/>
</dbReference>
<dbReference type="PANTHER" id="PTHR45791">
    <property type="entry name" value="CALCIUM AND INTEGRIN BINDING FAMILY MEMBER 2"/>
    <property type="match status" value="1"/>
</dbReference>
<dbReference type="InterPro" id="IPR011992">
    <property type="entry name" value="EF-hand-dom_pair"/>
</dbReference>
<dbReference type="EMBL" id="CAWYQH010000119">
    <property type="protein sequence ID" value="CAK8690413.1"/>
    <property type="molecule type" value="Genomic_DNA"/>
</dbReference>
<evidence type="ECO:0000259" key="5">
    <source>
        <dbReference type="PROSITE" id="PS50222"/>
    </source>
</evidence>
<reference evidence="6 7" key="1">
    <citation type="submission" date="2024-02" db="EMBL/GenBank/DDBJ databases">
        <authorList>
            <person name="Daric V."/>
            <person name="Darras S."/>
        </authorList>
    </citation>
    <scope>NUCLEOTIDE SEQUENCE [LARGE SCALE GENOMIC DNA]</scope>
</reference>
<accession>A0ABP0GF57</accession>
<dbReference type="PROSITE" id="PS00018">
    <property type="entry name" value="EF_HAND_1"/>
    <property type="match status" value="2"/>
</dbReference>
<organism evidence="6 7">
    <name type="scientific">Clavelina lepadiformis</name>
    <name type="common">Light-bulb sea squirt</name>
    <name type="synonym">Ascidia lepadiformis</name>
    <dbReference type="NCBI Taxonomy" id="159417"/>
    <lineage>
        <taxon>Eukaryota</taxon>
        <taxon>Metazoa</taxon>
        <taxon>Chordata</taxon>
        <taxon>Tunicata</taxon>
        <taxon>Ascidiacea</taxon>
        <taxon>Aplousobranchia</taxon>
        <taxon>Clavelinidae</taxon>
        <taxon>Clavelina</taxon>
    </lineage>
</organism>
<sequence length="185" mass="21020">MGVGKSKLNREALAEYADLTYFNEGEIVELFKKFESLDQSIQSDPKGRISASNIKSLPELKLNPFADRICEVFSSADDKSMNFDDFLDMMNVLSENASFSLKAHYAFSIFDFNKNGYVDEEDIGKIVQCITNDQDGLKDRALTSNLIEKIMEEADLDRDNQLGRSEFEHVLSKSPDFLSSFKIRL</sequence>